<name>A0ABR3GVD6_9PEZI</name>
<sequence length="305" mass="33883">MSSLTDHDLTLEIALLPKGWVNKDRLGQPVNPAFSTPCASPGASLVTFALVNLLTLLGAFVLGRATVRYRLSCGLLPKHDPEDTSLPKPRSFLRMVVFIPALIMIFLELMSSCVGAYLAYSSGVLTLQSLVVMALARPRGTWVTIAACFVVGNVLKRFGIIKKKRMWMRNYQSSHFTMVATEVVLEVIGIIPTVYLLSTVADSGRRRAMVAPDVYTRVLYIGAVIYVIGIAFSTSLLATAMGLWVWKCLEVDLSVVEDEELQAQRLDVVKRRRRWIIVSMFAFGWIPALGSWMIWTGFVHVAKDL</sequence>
<organism evidence="2 3">
    <name type="scientific">Discina gigas</name>
    <dbReference type="NCBI Taxonomy" id="1032678"/>
    <lineage>
        <taxon>Eukaryota</taxon>
        <taxon>Fungi</taxon>
        <taxon>Dikarya</taxon>
        <taxon>Ascomycota</taxon>
        <taxon>Pezizomycotina</taxon>
        <taxon>Pezizomycetes</taxon>
        <taxon>Pezizales</taxon>
        <taxon>Discinaceae</taxon>
        <taxon>Discina</taxon>
    </lineage>
</organism>
<proteinExistence type="predicted"/>
<feature type="transmembrane region" description="Helical" evidence="1">
    <location>
        <begin position="176"/>
        <end position="198"/>
    </location>
</feature>
<feature type="transmembrane region" description="Helical" evidence="1">
    <location>
        <begin position="275"/>
        <end position="295"/>
    </location>
</feature>
<evidence type="ECO:0000313" key="3">
    <source>
        <dbReference type="Proteomes" id="UP001447188"/>
    </source>
</evidence>
<reference evidence="2 3" key="1">
    <citation type="submission" date="2024-02" db="EMBL/GenBank/DDBJ databases">
        <title>Discinaceae phylogenomics.</title>
        <authorList>
            <person name="Dirks A.C."/>
            <person name="James T.Y."/>
        </authorList>
    </citation>
    <scope>NUCLEOTIDE SEQUENCE [LARGE SCALE GENOMIC DNA]</scope>
    <source>
        <strain evidence="2 3">ACD0624</strain>
    </source>
</reference>
<dbReference type="EMBL" id="JBBBZM010000007">
    <property type="protein sequence ID" value="KAL0639901.1"/>
    <property type="molecule type" value="Genomic_DNA"/>
</dbReference>
<gene>
    <name evidence="2" type="ORF">Q9L58_000992</name>
</gene>
<keyword evidence="1" id="KW-0812">Transmembrane</keyword>
<keyword evidence="1" id="KW-1133">Transmembrane helix</keyword>
<evidence type="ECO:0000256" key="1">
    <source>
        <dbReference type="SAM" id="Phobius"/>
    </source>
</evidence>
<feature type="transmembrane region" description="Helical" evidence="1">
    <location>
        <begin position="139"/>
        <end position="155"/>
    </location>
</feature>
<dbReference type="Proteomes" id="UP001447188">
    <property type="component" value="Unassembled WGS sequence"/>
</dbReference>
<keyword evidence="1" id="KW-0472">Membrane</keyword>
<feature type="transmembrane region" description="Helical" evidence="1">
    <location>
        <begin position="42"/>
        <end position="62"/>
    </location>
</feature>
<feature type="transmembrane region" description="Helical" evidence="1">
    <location>
        <begin position="95"/>
        <end position="119"/>
    </location>
</feature>
<keyword evidence="3" id="KW-1185">Reference proteome</keyword>
<evidence type="ECO:0000313" key="2">
    <source>
        <dbReference type="EMBL" id="KAL0639901.1"/>
    </source>
</evidence>
<protein>
    <submittedName>
        <fullName evidence="2">Uncharacterized protein</fullName>
    </submittedName>
</protein>
<feature type="transmembrane region" description="Helical" evidence="1">
    <location>
        <begin position="218"/>
        <end position="246"/>
    </location>
</feature>
<comment type="caution">
    <text evidence="2">The sequence shown here is derived from an EMBL/GenBank/DDBJ whole genome shotgun (WGS) entry which is preliminary data.</text>
</comment>
<accession>A0ABR3GVD6</accession>